<keyword evidence="23" id="KW-1185">Reference proteome</keyword>
<dbReference type="FunFam" id="2.70.170.10:FF:000013">
    <property type="entry name" value="Acetylcholine receptor subunit alpha"/>
    <property type="match status" value="1"/>
</dbReference>
<accession>A0A8J2RR41</accession>
<dbReference type="AlphaFoldDB" id="A0A8J2RR41"/>
<dbReference type="NCBIfam" id="TIGR00860">
    <property type="entry name" value="LIC"/>
    <property type="match status" value="1"/>
</dbReference>
<keyword evidence="9 18" id="KW-0406">Ion transport</keyword>
<dbReference type="Proteomes" id="UP000789390">
    <property type="component" value="Unassembled WGS sequence"/>
</dbReference>
<evidence type="ECO:0000256" key="17">
    <source>
        <dbReference type="ARBA" id="ARBA00034104"/>
    </source>
</evidence>
<evidence type="ECO:0000256" key="12">
    <source>
        <dbReference type="ARBA" id="ARBA00023170"/>
    </source>
</evidence>
<dbReference type="PRINTS" id="PR00252">
    <property type="entry name" value="NRIONCHANNEL"/>
</dbReference>
<dbReference type="FunFam" id="1.20.58.390:FF:000012">
    <property type="entry name" value="Acetylcholine receptor subunit alpha-like"/>
    <property type="match status" value="1"/>
</dbReference>
<evidence type="ECO:0000256" key="19">
    <source>
        <dbReference type="SAM" id="MobiDB-lite"/>
    </source>
</evidence>
<dbReference type="InterPro" id="IPR006029">
    <property type="entry name" value="Neurotrans-gated_channel_TM"/>
</dbReference>
<evidence type="ECO:0000256" key="4">
    <source>
        <dbReference type="ARBA" id="ARBA00022475"/>
    </source>
</evidence>
<feature type="transmembrane region" description="Helical" evidence="18">
    <location>
        <begin position="201"/>
        <end position="222"/>
    </location>
</feature>
<feature type="compositionally biased region" description="Low complexity" evidence="19">
    <location>
        <begin position="639"/>
        <end position="657"/>
    </location>
</feature>
<sequence length="807" mass="90517">MPFERLADYTVYDIRYRFPGIDPAMTEKRWWLGATAAAAAQLTTANLQTTIRGSQQEHLRSSKETIKLRGEHTGAVSPLLLVGCYSIGIQRWYKTVGGCIAAMPHKMNRSVIKRRRPTSTATIRNNNNNNQVARQLKRADAGKSLVQERRATLPQSTTTTRVSAEEEDESLSLAGRAAAARARAIRLSFDSSSRSRRSCFFFWWTGFAQLVLPSLLILISIGCPVSADQDAKRLYEDLLTDYNRLIRPVGNNSDRLTVKLGLKLSQLIDVNLKNQIMTTNMWVEQEWFDYKLKWDPEEYGGVKTLHVPSENIWLPDIVLYNNADGNYEVTIMTKAILRHDGTVTWKPPAIYKSFCEIDVEYFPFDEQTCYMKFGSWTSDGNTVDLQHLHQTPDSNLIQVGIDLREYYLSVEWDIMKVPAQRNEKYYSCCGDTPFPDIFFNITLRRKTLFYTVNLIIPCVGISCLSVLVFYLPADSGEKMSLCVSILLSLTVFFLLLAEIIPPTSLTVPLLGKYLLFTMILVTLSVLVTIIVLNVNFRSPSTHRMAPWVKRVFIGFLPKLLCITRPPRTQQLSEWEMNALPTRGTEISIIPVGQQLQHHLPSGSGCTESWPLNSSSAPTATTVSGGNNTSIDMEMPYRQTSSVKGGSTTCGSGGTSASRNGRSSQLSGPPPPLAAAVAAAENGGCQQHHGGCSRSNSGIKQRTLSIHQPTPALPVEMEHSIEDVRFIAQHMRNKDRFDSVIEDWKFVAMVLDRFFLWLFFVACVAGMAIIILQAPSLYDTTQPIDIKYSKIAQKKLKLKNMDHDFAFT</sequence>
<dbReference type="InterPro" id="IPR006202">
    <property type="entry name" value="Neur_chan_lig-bd"/>
</dbReference>
<dbReference type="CDD" id="cd19064">
    <property type="entry name" value="LGIC_TM_nAChR"/>
    <property type="match status" value="1"/>
</dbReference>
<evidence type="ECO:0000256" key="11">
    <source>
        <dbReference type="ARBA" id="ARBA00023157"/>
    </source>
</evidence>
<evidence type="ECO:0000256" key="9">
    <source>
        <dbReference type="ARBA" id="ARBA00023065"/>
    </source>
</evidence>
<dbReference type="InterPro" id="IPR036734">
    <property type="entry name" value="Neur_chan_lig-bd_sf"/>
</dbReference>
<evidence type="ECO:0000256" key="3">
    <source>
        <dbReference type="ARBA" id="ARBA00022448"/>
    </source>
</evidence>
<comment type="subcellular location">
    <subcellularLocation>
        <location evidence="17">Postsynaptic cell membrane</location>
        <topology evidence="17">Multi-pass membrane protein</topology>
    </subcellularLocation>
</comment>
<evidence type="ECO:0000313" key="23">
    <source>
        <dbReference type="Proteomes" id="UP000789390"/>
    </source>
</evidence>
<keyword evidence="3 18" id="KW-0813">Transport</keyword>
<keyword evidence="7 18" id="KW-1133">Transmembrane helix</keyword>
<dbReference type="EMBL" id="CAKKLH010000162">
    <property type="protein sequence ID" value="CAH0104960.1"/>
    <property type="molecule type" value="Genomic_DNA"/>
</dbReference>
<dbReference type="PRINTS" id="PR00254">
    <property type="entry name" value="NICOTINICR"/>
</dbReference>
<keyword evidence="10 18" id="KW-0472">Membrane</keyword>
<feature type="region of interest" description="Disordered" evidence="19">
    <location>
        <begin position="602"/>
        <end position="674"/>
    </location>
</feature>
<dbReference type="InterPro" id="IPR038050">
    <property type="entry name" value="Neuro_actylchol_rec"/>
</dbReference>
<evidence type="ECO:0000256" key="15">
    <source>
        <dbReference type="ARBA" id="ARBA00023286"/>
    </source>
</evidence>
<evidence type="ECO:0000256" key="10">
    <source>
        <dbReference type="ARBA" id="ARBA00023136"/>
    </source>
</evidence>
<dbReference type="InterPro" id="IPR018000">
    <property type="entry name" value="Neurotransmitter_ion_chnl_CS"/>
</dbReference>
<dbReference type="InterPro" id="IPR036719">
    <property type="entry name" value="Neuro-gated_channel_TM_sf"/>
</dbReference>
<dbReference type="PROSITE" id="PS00236">
    <property type="entry name" value="NEUROTR_ION_CHANNEL"/>
    <property type="match status" value="1"/>
</dbReference>
<evidence type="ECO:0000256" key="13">
    <source>
        <dbReference type="ARBA" id="ARBA00023180"/>
    </source>
</evidence>
<dbReference type="GO" id="GO:0007271">
    <property type="term" value="P:synaptic transmission, cholinergic"/>
    <property type="evidence" value="ECO:0007669"/>
    <property type="project" value="UniProtKB-ARBA"/>
</dbReference>
<keyword evidence="4" id="KW-1003">Cell membrane</keyword>
<comment type="function">
    <text evidence="1">After binding acetylcholine, the AChR responds by an extensive change in conformation that affects all subunits and leads to opening of an ion-conducting channel across the plasma membrane.</text>
</comment>
<evidence type="ECO:0000256" key="14">
    <source>
        <dbReference type="ARBA" id="ARBA00023257"/>
    </source>
</evidence>
<feature type="transmembrane region" description="Helical" evidence="18">
    <location>
        <begin position="513"/>
        <end position="534"/>
    </location>
</feature>
<dbReference type="Pfam" id="PF02931">
    <property type="entry name" value="Neur_chan_LBD"/>
    <property type="match status" value="1"/>
</dbReference>
<evidence type="ECO:0000256" key="2">
    <source>
        <dbReference type="ARBA" id="ARBA00009237"/>
    </source>
</evidence>
<dbReference type="Pfam" id="PF02932">
    <property type="entry name" value="Neur_chan_memb"/>
    <property type="match status" value="1"/>
</dbReference>
<evidence type="ECO:0000256" key="6">
    <source>
        <dbReference type="ARBA" id="ARBA00022729"/>
    </source>
</evidence>
<evidence type="ECO:0000313" key="22">
    <source>
        <dbReference type="EMBL" id="CAH0104960.1"/>
    </source>
</evidence>
<dbReference type="SUPFAM" id="SSF90112">
    <property type="entry name" value="Neurotransmitter-gated ion-channel transmembrane pore"/>
    <property type="match status" value="1"/>
</dbReference>
<evidence type="ECO:0000259" key="21">
    <source>
        <dbReference type="Pfam" id="PF02932"/>
    </source>
</evidence>
<dbReference type="GO" id="GO:0022848">
    <property type="term" value="F:acetylcholine-gated monoatomic cation-selective channel activity"/>
    <property type="evidence" value="ECO:0007669"/>
    <property type="project" value="InterPro"/>
</dbReference>
<organism evidence="22 23">
    <name type="scientific">Daphnia galeata</name>
    <dbReference type="NCBI Taxonomy" id="27404"/>
    <lineage>
        <taxon>Eukaryota</taxon>
        <taxon>Metazoa</taxon>
        <taxon>Ecdysozoa</taxon>
        <taxon>Arthropoda</taxon>
        <taxon>Crustacea</taxon>
        <taxon>Branchiopoda</taxon>
        <taxon>Diplostraca</taxon>
        <taxon>Cladocera</taxon>
        <taxon>Anomopoda</taxon>
        <taxon>Daphniidae</taxon>
        <taxon>Daphnia</taxon>
    </lineage>
</organism>
<feature type="transmembrane region" description="Helical" evidence="18">
    <location>
        <begin position="481"/>
        <end position="501"/>
    </location>
</feature>
<reference evidence="22" key="1">
    <citation type="submission" date="2021-11" db="EMBL/GenBank/DDBJ databases">
        <authorList>
            <person name="Schell T."/>
        </authorList>
    </citation>
    <scope>NUCLEOTIDE SEQUENCE</scope>
    <source>
        <strain evidence="22">M5</strain>
    </source>
</reference>
<evidence type="ECO:0000256" key="1">
    <source>
        <dbReference type="ARBA" id="ARBA00003328"/>
    </source>
</evidence>
<dbReference type="GO" id="GO:0004888">
    <property type="term" value="F:transmembrane signaling receptor activity"/>
    <property type="evidence" value="ECO:0007669"/>
    <property type="project" value="InterPro"/>
</dbReference>
<dbReference type="Gene3D" id="2.70.170.10">
    <property type="entry name" value="Neurotransmitter-gated ion-channel ligand-binding domain"/>
    <property type="match status" value="1"/>
</dbReference>
<dbReference type="PANTHER" id="PTHR18945">
    <property type="entry name" value="NEUROTRANSMITTER GATED ION CHANNEL"/>
    <property type="match status" value="1"/>
</dbReference>
<feature type="domain" description="Neurotransmitter-gated ion-channel ligand-binding" evidence="20">
    <location>
        <begin position="232"/>
        <end position="447"/>
    </location>
</feature>
<keyword evidence="5 18" id="KW-0812">Transmembrane</keyword>
<feature type="transmembrane region" description="Helical" evidence="18">
    <location>
        <begin position="448"/>
        <end position="469"/>
    </location>
</feature>
<evidence type="ECO:0000256" key="16">
    <source>
        <dbReference type="ARBA" id="ARBA00023303"/>
    </source>
</evidence>
<evidence type="ECO:0000256" key="18">
    <source>
        <dbReference type="RuleBase" id="RU000687"/>
    </source>
</evidence>
<dbReference type="InterPro" id="IPR006201">
    <property type="entry name" value="Neur_channel"/>
</dbReference>
<dbReference type="GO" id="GO:0045211">
    <property type="term" value="C:postsynaptic membrane"/>
    <property type="evidence" value="ECO:0007669"/>
    <property type="project" value="UniProtKB-SubCell"/>
</dbReference>
<comment type="similarity">
    <text evidence="2">Belongs to the ligand-gated ion channel (TC 1.A.9) family. Acetylcholine receptor (TC 1.A.9.1) subfamily.</text>
</comment>
<dbReference type="Gene3D" id="1.20.58.390">
    <property type="entry name" value="Neurotransmitter-gated ion-channel transmembrane domain"/>
    <property type="match status" value="2"/>
</dbReference>
<keyword evidence="15" id="KW-1071">Ligand-gated ion channel</keyword>
<protein>
    <submittedName>
        <fullName evidence="22">Uncharacterized protein</fullName>
    </submittedName>
</protein>
<feature type="transmembrane region" description="Helical" evidence="18">
    <location>
        <begin position="753"/>
        <end position="773"/>
    </location>
</feature>
<evidence type="ECO:0000256" key="7">
    <source>
        <dbReference type="ARBA" id="ARBA00022989"/>
    </source>
</evidence>
<dbReference type="OrthoDB" id="5975154at2759"/>
<dbReference type="SUPFAM" id="SSF63712">
    <property type="entry name" value="Nicotinic receptor ligand binding domain-like"/>
    <property type="match status" value="1"/>
</dbReference>
<feature type="domain" description="Neurotransmitter-gated ion-channel transmembrane" evidence="21">
    <location>
        <begin position="454"/>
        <end position="769"/>
    </location>
</feature>
<feature type="compositionally biased region" description="Polar residues" evidence="19">
    <location>
        <begin position="603"/>
        <end position="630"/>
    </location>
</feature>
<evidence type="ECO:0000256" key="5">
    <source>
        <dbReference type="ARBA" id="ARBA00022692"/>
    </source>
</evidence>
<dbReference type="CDD" id="cd19031">
    <property type="entry name" value="LGIC_ECD_nAChR_proto_alpha-like"/>
    <property type="match status" value="1"/>
</dbReference>
<evidence type="ECO:0000259" key="20">
    <source>
        <dbReference type="Pfam" id="PF02931"/>
    </source>
</evidence>
<keyword evidence="8" id="KW-0770">Synapse</keyword>
<evidence type="ECO:0000256" key="8">
    <source>
        <dbReference type="ARBA" id="ARBA00023018"/>
    </source>
</evidence>
<keyword evidence="16 18" id="KW-0407">Ion channel</keyword>
<keyword evidence="12" id="KW-0675">Receptor</keyword>
<gene>
    <name evidence="22" type="ORF">DGAL_LOCUS7891</name>
</gene>
<proteinExistence type="inferred from homology"/>
<keyword evidence="13" id="KW-0325">Glycoprotein</keyword>
<dbReference type="InterPro" id="IPR002394">
    <property type="entry name" value="Nicotinic_acetylcholine_rcpt"/>
</dbReference>
<keyword evidence="6" id="KW-0732">Signal</keyword>
<keyword evidence="14" id="KW-0628">Postsynaptic cell membrane</keyword>
<keyword evidence="11" id="KW-1015">Disulfide bond</keyword>
<comment type="caution">
    <text evidence="22">The sequence shown here is derived from an EMBL/GenBank/DDBJ whole genome shotgun (WGS) entry which is preliminary data.</text>
</comment>
<name>A0A8J2RR41_9CRUS</name>
<dbReference type="FunFam" id="1.20.58.390:FF:000022">
    <property type="entry name" value="Nicotinic acetylcholine receptor subunit alpha4"/>
    <property type="match status" value="1"/>
</dbReference>